<feature type="region of interest" description="Disordered" evidence="5">
    <location>
        <begin position="774"/>
        <end position="794"/>
    </location>
</feature>
<sequence>MRFEVLGPLVVRTRDGAAAPAPEPKVRALLAALLVRAGRPVPVDTLVDDLWGDRLPSSPANSLQTKVSQLRRTLEAAEPGGRGLVAHGPAGYELRIAREDVDADRFASLTSRAYDAGADPRTKVSLLTDALALWRGPAYADFRDADFVRETVSRLDEQRLTAQETLAELRLGLGEHALLADELAPLVAREPLRERLRGTYLRALYRSGRPAEALDSYRDLRLRLADELGIGPGPELAALHEAMLRQDADLSTPAPAAPAAPAVDRPPVNLPAQVTGLIGREQAVKRVRELITSGRLVTLTGPGGVGKTRLALESAAGLAEDFPDGIHLAELAGIRGEVTSTVAAALGIRDDAPADPPEPGVTSSVLVTEAGRLGQPGRLGRLGRALVGRRLLLVLDNCEHVLGPAADLAAELLCHAPHLRILATSQEPLALSGEILEAVAPLDEEEALRLFATRAAAAAPGFVLDDGNRAAAALICRRLDGIPLAVELAATRVRTLGVHALADRLHDRFRLLNQVRRDAPARQRTLRAMIDWSWELLTPPERRALRQLAVFNGGFTLESAEEVLSPPGDPAEPGVGAMEDETFDALDVLDLITRLVDRSLLAPATVGTPANTSDKYTSDIYTSDICASDICASDVCASDIYMSDTYTSDTYASDTYASDMSDAPETRYRMLESVTAYSLERLDEAAETATLRRRHAHHFAALAERGAAALRGPEQRSWLRRLDREAVNLRAALEWSAADADATTALRLVNALTWYWFLRGRLREAMHSLNLALNLPEPEPEPEPQPQAPDLRSARTAAASAHAAFALLTGEESCAHGLSCEREAATPADARSRWLLAFARCGFDHTPSEDARVDALLAEFRAAGDRWGEAATLSTRATRALYRGDLVALRDNAVRSAALFARLGDRWGQLQSSEQLGVLAEIAADYDEAARLQRDGVRGAAELELWTDLSFRLSRLGRLALLTGDDPAATDHHQRAARLAAQQSHRPAQQFAETGLAIGARHRGDLDTAEELLLPWLDFNRRFGVDSGTALVLAQLGYVAEQRGDAPRAERLHRDGLSVARTTGDERAVALALEGLAGARSLADDPVHAAELLGTAAALRESVGAPLPPAERKDIDRALRRIRPALDDPRQWS</sequence>
<dbReference type="InterPro" id="IPR016032">
    <property type="entry name" value="Sig_transdc_resp-reg_C-effctor"/>
</dbReference>
<protein>
    <submittedName>
        <fullName evidence="7">AfsR/SARP family transcriptional regulator</fullName>
    </submittedName>
</protein>
<dbReference type="SUPFAM" id="SSF48452">
    <property type="entry name" value="TPR-like"/>
    <property type="match status" value="2"/>
</dbReference>
<dbReference type="KEGG" id="ska:CP970_16595"/>
<dbReference type="Proteomes" id="UP000325529">
    <property type="component" value="Chromosome"/>
</dbReference>
<evidence type="ECO:0000256" key="3">
    <source>
        <dbReference type="ARBA" id="ARBA00023125"/>
    </source>
</evidence>
<dbReference type="GO" id="GO:0000160">
    <property type="term" value="P:phosphorelay signal transduction system"/>
    <property type="evidence" value="ECO:0007669"/>
    <property type="project" value="UniProtKB-KW"/>
</dbReference>
<evidence type="ECO:0000256" key="5">
    <source>
        <dbReference type="SAM" id="MobiDB-lite"/>
    </source>
</evidence>
<dbReference type="PRINTS" id="PR00364">
    <property type="entry name" value="DISEASERSIST"/>
</dbReference>
<evidence type="ECO:0000313" key="7">
    <source>
        <dbReference type="EMBL" id="QEU92307.1"/>
    </source>
</evidence>
<dbReference type="Gene3D" id="1.10.10.10">
    <property type="entry name" value="Winged helix-like DNA-binding domain superfamily/Winged helix DNA-binding domain"/>
    <property type="match status" value="1"/>
</dbReference>
<dbReference type="SMART" id="SM01043">
    <property type="entry name" value="BTAD"/>
    <property type="match status" value="1"/>
</dbReference>
<dbReference type="SMART" id="SM00862">
    <property type="entry name" value="Trans_reg_C"/>
    <property type="match status" value="1"/>
</dbReference>
<keyword evidence="8" id="KW-1185">Reference proteome</keyword>
<dbReference type="SUPFAM" id="SSF52540">
    <property type="entry name" value="P-loop containing nucleoside triphosphate hydrolases"/>
    <property type="match status" value="1"/>
</dbReference>
<evidence type="ECO:0000313" key="8">
    <source>
        <dbReference type="Proteomes" id="UP000325529"/>
    </source>
</evidence>
<dbReference type="CDD" id="cd15831">
    <property type="entry name" value="BTAD"/>
    <property type="match status" value="1"/>
</dbReference>
<dbReference type="PANTHER" id="PTHR47691:SF3">
    <property type="entry name" value="HTH-TYPE TRANSCRIPTIONAL REGULATOR RV0890C-RELATED"/>
    <property type="match status" value="1"/>
</dbReference>
<dbReference type="Gene3D" id="3.40.50.300">
    <property type="entry name" value="P-loop containing nucleotide triphosphate hydrolases"/>
    <property type="match status" value="1"/>
</dbReference>
<dbReference type="SUPFAM" id="SSF46894">
    <property type="entry name" value="C-terminal effector domain of the bipartite response regulators"/>
    <property type="match status" value="1"/>
</dbReference>
<dbReference type="Gene3D" id="1.25.40.10">
    <property type="entry name" value="Tetratricopeptide repeat domain"/>
    <property type="match status" value="2"/>
</dbReference>
<dbReference type="Pfam" id="PF00486">
    <property type="entry name" value="Trans_reg_C"/>
    <property type="match status" value="1"/>
</dbReference>
<comment type="similarity">
    <text evidence="1">Belongs to the AfsR/DnrI/RedD regulatory family.</text>
</comment>
<organism evidence="7 8">
    <name type="scientific">Streptomyces kanamyceticus</name>
    <dbReference type="NCBI Taxonomy" id="1967"/>
    <lineage>
        <taxon>Bacteria</taxon>
        <taxon>Bacillati</taxon>
        <taxon>Actinomycetota</taxon>
        <taxon>Actinomycetes</taxon>
        <taxon>Kitasatosporales</taxon>
        <taxon>Streptomycetaceae</taxon>
        <taxon>Streptomyces</taxon>
    </lineage>
</organism>
<feature type="domain" description="OmpR/PhoB-type" evidence="6">
    <location>
        <begin position="1"/>
        <end position="96"/>
    </location>
</feature>
<dbReference type="RefSeq" id="WP_055549483.1">
    <property type="nucleotide sequence ID" value="NZ_CP023699.1"/>
</dbReference>
<dbReference type="Pfam" id="PF03704">
    <property type="entry name" value="BTAD"/>
    <property type="match status" value="1"/>
</dbReference>
<keyword evidence="3 4" id="KW-0238">DNA-binding</keyword>
<dbReference type="AlphaFoldDB" id="A0A5J6GBC2"/>
<proteinExistence type="inferred from homology"/>
<dbReference type="InterPro" id="IPR011990">
    <property type="entry name" value="TPR-like_helical_dom_sf"/>
</dbReference>
<reference evidence="7 8" key="1">
    <citation type="submission" date="2017-09" db="EMBL/GenBank/DDBJ databases">
        <authorList>
            <person name="Lee N."/>
            <person name="Cho B.-K."/>
        </authorList>
    </citation>
    <scope>NUCLEOTIDE SEQUENCE [LARGE SCALE GENOMIC DNA]</scope>
    <source>
        <strain evidence="7 8">ATCC 12853</strain>
    </source>
</reference>
<dbReference type="InterPro" id="IPR027417">
    <property type="entry name" value="P-loop_NTPase"/>
</dbReference>
<gene>
    <name evidence="7" type="ORF">CP970_16595</name>
</gene>
<feature type="DNA-binding region" description="OmpR/PhoB-type" evidence="4">
    <location>
        <begin position="1"/>
        <end position="96"/>
    </location>
</feature>
<dbReference type="EMBL" id="CP023699">
    <property type="protein sequence ID" value="QEU92307.1"/>
    <property type="molecule type" value="Genomic_DNA"/>
</dbReference>
<name>A0A5J6GBC2_STRKN</name>
<dbReference type="GO" id="GO:0003677">
    <property type="term" value="F:DNA binding"/>
    <property type="evidence" value="ECO:0007669"/>
    <property type="project" value="UniProtKB-UniRule"/>
</dbReference>
<dbReference type="OrthoDB" id="499349at2"/>
<dbReference type="InterPro" id="IPR005158">
    <property type="entry name" value="BTAD"/>
</dbReference>
<dbReference type="InterPro" id="IPR001867">
    <property type="entry name" value="OmpR/PhoB-type_DNA-bd"/>
</dbReference>
<accession>A0A5J6GBC2</accession>
<dbReference type="PROSITE" id="PS51755">
    <property type="entry name" value="OMPR_PHOB"/>
    <property type="match status" value="1"/>
</dbReference>
<dbReference type="InterPro" id="IPR036388">
    <property type="entry name" value="WH-like_DNA-bd_sf"/>
</dbReference>
<keyword evidence="2" id="KW-0902">Two-component regulatory system</keyword>
<evidence type="ECO:0000256" key="2">
    <source>
        <dbReference type="ARBA" id="ARBA00023012"/>
    </source>
</evidence>
<evidence type="ECO:0000259" key="6">
    <source>
        <dbReference type="PROSITE" id="PS51755"/>
    </source>
</evidence>
<dbReference type="GO" id="GO:0006355">
    <property type="term" value="P:regulation of DNA-templated transcription"/>
    <property type="evidence" value="ECO:0007669"/>
    <property type="project" value="InterPro"/>
</dbReference>
<evidence type="ECO:0000256" key="4">
    <source>
        <dbReference type="PROSITE-ProRule" id="PRU01091"/>
    </source>
</evidence>
<evidence type="ECO:0000256" key="1">
    <source>
        <dbReference type="ARBA" id="ARBA00005820"/>
    </source>
</evidence>
<dbReference type="PANTHER" id="PTHR47691">
    <property type="entry name" value="REGULATOR-RELATED"/>
    <property type="match status" value="1"/>
</dbReference>